<dbReference type="InterPro" id="IPR002401">
    <property type="entry name" value="Cyt_P450_E_grp-I"/>
</dbReference>
<evidence type="ECO:0000256" key="7">
    <source>
        <dbReference type="ARBA" id="ARBA00022723"/>
    </source>
</evidence>
<dbReference type="PRINTS" id="PR00385">
    <property type="entry name" value="P450"/>
</dbReference>
<dbReference type="Proteomes" id="UP000242188">
    <property type="component" value="Unassembled WGS sequence"/>
</dbReference>
<keyword evidence="16" id="KW-1133">Transmembrane helix</keyword>
<dbReference type="AlphaFoldDB" id="A0A210QNM5"/>
<dbReference type="OrthoDB" id="1055148at2759"/>
<evidence type="ECO:0000256" key="1">
    <source>
        <dbReference type="ARBA" id="ARBA00001971"/>
    </source>
</evidence>
<dbReference type="PANTHER" id="PTHR24289:SF21">
    <property type="entry name" value="CYTOCHROME P450 1A"/>
    <property type="match status" value="1"/>
</dbReference>
<evidence type="ECO:0000256" key="10">
    <source>
        <dbReference type="ARBA" id="ARBA00023002"/>
    </source>
</evidence>
<keyword evidence="9" id="KW-0492">Microsome</keyword>
<name>A0A210QNM5_MIZYE</name>
<evidence type="ECO:0000256" key="3">
    <source>
        <dbReference type="ARBA" id="ARBA00004406"/>
    </source>
</evidence>
<accession>A0A210QNM5</accession>
<evidence type="ECO:0000256" key="4">
    <source>
        <dbReference type="ARBA" id="ARBA00010617"/>
    </source>
</evidence>
<evidence type="ECO:0000256" key="13">
    <source>
        <dbReference type="ARBA" id="ARBA00023136"/>
    </source>
</evidence>
<evidence type="ECO:0000256" key="2">
    <source>
        <dbReference type="ARBA" id="ARBA00004174"/>
    </source>
</evidence>
<dbReference type="GO" id="GO:0004508">
    <property type="term" value="F:steroid 17-alpha-monooxygenase activity"/>
    <property type="evidence" value="ECO:0007669"/>
    <property type="project" value="TreeGrafter"/>
</dbReference>
<dbReference type="EMBL" id="NEDP02002634">
    <property type="protein sequence ID" value="OWF50344.1"/>
    <property type="molecule type" value="Genomic_DNA"/>
</dbReference>
<evidence type="ECO:0000256" key="8">
    <source>
        <dbReference type="ARBA" id="ARBA00022824"/>
    </source>
</evidence>
<comment type="similarity">
    <text evidence="4 15">Belongs to the cytochrome P450 family.</text>
</comment>
<dbReference type="GO" id="GO:0005789">
    <property type="term" value="C:endoplasmic reticulum membrane"/>
    <property type="evidence" value="ECO:0007669"/>
    <property type="project" value="UniProtKB-SubCell"/>
</dbReference>
<dbReference type="PROSITE" id="PS00086">
    <property type="entry name" value="CYTOCHROME_P450"/>
    <property type="match status" value="1"/>
</dbReference>
<dbReference type="SUPFAM" id="SSF48264">
    <property type="entry name" value="Cytochrome P450"/>
    <property type="match status" value="1"/>
</dbReference>
<dbReference type="PRINTS" id="PR00463">
    <property type="entry name" value="EP450I"/>
</dbReference>
<evidence type="ECO:0000313" key="18">
    <source>
        <dbReference type="Proteomes" id="UP000242188"/>
    </source>
</evidence>
<keyword evidence="12 15" id="KW-0503">Monooxygenase</keyword>
<evidence type="ECO:0000256" key="5">
    <source>
        <dbReference type="ARBA" id="ARBA00012109"/>
    </source>
</evidence>
<dbReference type="STRING" id="6573.A0A210QNM5"/>
<evidence type="ECO:0000256" key="14">
    <source>
        <dbReference type="PIRSR" id="PIRSR602401-1"/>
    </source>
</evidence>
<evidence type="ECO:0000256" key="6">
    <source>
        <dbReference type="ARBA" id="ARBA00022617"/>
    </source>
</evidence>
<comment type="cofactor">
    <cofactor evidence="1 14">
        <name>heme</name>
        <dbReference type="ChEBI" id="CHEBI:30413"/>
    </cofactor>
</comment>
<evidence type="ECO:0000256" key="11">
    <source>
        <dbReference type="ARBA" id="ARBA00023004"/>
    </source>
</evidence>
<keyword evidence="13 16" id="KW-0472">Membrane</keyword>
<evidence type="ECO:0000256" key="15">
    <source>
        <dbReference type="RuleBase" id="RU000461"/>
    </source>
</evidence>
<dbReference type="GO" id="GO:0042448">
    <property type="term" value="P:progesterone metabolic process"/>
    <property type="evidence" value="ECO:0007669"/>
    <property type="project" value="TreeGrafter"/>
</dbReference>
<dbReference type="GO" id="GO:0042446">
    <property type="term" value="P:hormone biosynthetic process"/>
    <property type="evidence" value="ECO:0007669"/>
    <property type="project" value="TreeGrafter"/>
</dbReference>
<proteinExistence type="inferred from homology"/>
<keyword evidence="18" id="KW-1185">Reference proteome</keyword>
<dbReference type="Gene3D" id="1.10.630.10">
    <property type="entry name" value="Cytochrome P450"/>
    <property type="match status" value="1"/>
</dbReference>
<evidence type="ECO:0000313" key="17">
    <source>
        <dbReference type="EMBL" id="OWF50344.1"/>
    </source>
</evidence>
<dbReference type="InterPro" id="IPR017972">
    <property type="entry name" value="Cyt_P450_CS"/>
</dbReference>
<feature type="transmembrane region" description="Helical" evidence="16">
    <location>
        <begin position="23"/>
        <end position="46"/>
    </location>
</feature>
<organism evidence="17 18">
    <name type="scientific">Mizuhopecten yessoensis</name>
    <name type="common">Japanese scallop</name>
    <name type="synonym">Patinopecten yessoensis</name>
    <dbReference type="NCBI Taxonomy" id="6573"/>
    <lineage>
        <taxon>Eukaryota</taxon>
        <taxon>Metazoa</taxon>
        <taxon>Spiralia</taxon>
        <taxon>Lophotrochozoa</taxon>
        <taxon>Mollusca</taxon>
        <taxon>Bivalvia</taxon>
        <taxon>Autobranchia</taxon>
        <taxon>Pteriomorphia</taxon>
        <taxon>Pectinida</taxon>
        <taxon>Pectinoidea</taxon>
        <taxon>Pectinidae</taxon>
        <taxon>Mizuhopecten</taxon>
    </lineage>
</organism>
<dbReference type="InterPro" id="IPR001128">
    <property type="entry name" value="Cyt_P450"/>
</dbReference>
<keyword evidence="6 14" id="KW-0349">Heme</keyword>
<dbReference type="GO" id="GO:0020037">
    <property type="term" value="F:heme binding"/>
    <property type="evidence" value="ECO:0007669"/>
    <property type="project" value="InterPro"/>
</dbReference>
<keyword evidence="10 15" id="KW-0560">Oxidoreductase</keyword>
<reference evidence="17 18" key="1">
    <citation type="journal article" date="2017" name="Nat. Ecol. Evol.">
        <title>Scallop genome provides insights into evolution of bilaterian karyotype and development.</title>
        <authorList>
            <person name="Wang S."/>
            <person name="Zhang J."/>
            <person name="Jiao W."/>
            <person name="Li J."/>
            <person name="Xun X."/>
            <person name="Sun Y."/>
            <person name="Guo X."/>
            <person name="Huan P."/>
            <person name="Dong B."/>
            <person name="Zhang L."/>
            <person name="Hu X."/>
            <person name="Sun X."/>
            <person name="Wang J."/>
            <person name="Zhao C."/>
            <person name="Wang Y."/>
            <person name="Wang D."/>
            <person name="Huang X."/>
            <person name="Wang R."/>
            <person name="Lv J."/>
            <person name="Li Y."/>
            <person name="Zhang Z."/>
            <person name="Liu B."/>
            <person name="Lu W."/>
            <person name="Hui Y."/>
            <person name="Liang J."/>
            <person name="Zhou Z."/>
            <person name="Hou R."/>
            <person name="Li X."/>
            <person name="Liu Y."/>
            <person name="Li H."/>
            <person name="Ning X."/>
            <person name="Lin Y."/>
            <person name="Zhao L."/>
            <person name="Xing Q."/>
            <person name="Dou J."/>
            <person name="Li Y."/>
            <person name="Mao J."/>
            <person name="Guo H."/>
            <person name="Dou H."/>
            <person name="Li T."/>
            <person name="Mu C."/>
            <person name="Jiang W."/>
            <person name="Fu Q."/>
            <person name="Fu X."/>
            <person name="Miao Y."/>
            <person name="Liu J."/>
            <person name="Yu Q."/>
            <person name="Li R."/>
            <person name="Liao H."/>
            <person name="Li X."/>
            <person name="Kong Y."/>
            <person name="Jiang Z."/>
            <person name="Chourrout D."/>
            <person name="Li R."/>
            <person name="Bao Z."/>
        </authorList>
    </citation>
    <scope>NUCLEOTIDE SEQUENCE [LARGE SCALE GENOMIC DNA]</scope>
    <source>
        <strain evidence="17 18">PY_sf001</strain>
    </source>
</reference>
<protein>
    <recommendedName>
        <fullName evidence="5">unspecific monooxygenase</fullName>
        <ecNumber evidence="5">1.14.14.1</ecNumber>
    </recommendedName>
</protein>
<dbReference type="InterPro" id="IPR036396">
    <property type="entry name" value="Cyt_P450_sf"/>
</dbReference>
<comment type="caution">
    <text evidence="17">The sequence shown here is derived from an EMBL/GenBank/DDBJ whole genome shotgun (WGS) entry which is preliminary data.</text>
</comment>
<sequence>MSVLEGLTFRTNILDELGIKQNLFGVLFTFTVVLLLTRLLQLYFLAQWKPRKNLPPGPRGYPIIGDLLFFSKHGSLQSFRKLRQQYGDIYSIRMGMWPTVVISGKDAFKAALCMEEFADRPLFFINRLIGGAKGLVFGKYNSRWVLHRKIAGNALKMFTGTRNNPITEMVQEQAENLVNEFLEHNGEPFDPNEGISFSVGSVIYQVVYGRGKLAREDKQLSYLIRNFNDFKTFVRVGNPFDVMPFMAFLTPWKYKGILSILFRMGMLAAKKIKRHKKSYDPDHLRDATDGLLHATYTYSAEDKQKVGLTNKMLMETLHDYIGAGFDTVASTLIWGFMYLAESTEVQSKARAEIDNVLGSRTVTIQDRAKLPYVEALMLEVLRTAATLPMAIPHCTTRDIKFRDYVIPKNTAVFFDVYGTSFDVDLWDNPDDFNPERFLNKDGKLDQAKVDLTVSFGFGKRRCIGESLARLEVFLFLVNVLQRCELYKPEGHLYDKDGYFSFVRSPEPFKLIARPTM</sequence>
<feature type="binding site" description="axial binding residue" evidence="14">
    <location>
        <position position="462"/>
    </location>
    <ligand>
        <name>heme</name>
        <dbReference type="ChEBI" id="CHEBI:30413"/>
    </ligand>
    <ligandPart>
        <name>Fe</name>
        <dbReference type="ChEBI" id="CHEBI:18248"/>
    </ligandPart>
</feature>
<keyword evidence="7 14" id="KW-0479">Metal-binding</keyword>
<evidence type="ECO:0000256" key="9">
    <source>
        <dbReference type="ARBA" id="ARBA00022848"/>
    </source>
</evidence>
<dbReference type="GO" id="GO:0005506">
    <property type="term" value="F:iron ion binding"/>
    <property type="evidence" value="ECO:0007669"/>
    <property type="project" value="InterPro"/>
</dbReference>
<keyword evidence="11 14" id="KW-0408">Iron</keyword>
<evidence type="ECO:0000256" key="12">
    <source>
        <dbReference type="ARBA" id="ARBA00023033"/>
    </source>
</evidence>
<comment type="subcellular location">
    <subcellularLocation>
        <location evidence="3">Endoplasmic reticulum membrane</location>
        <topology evidence="3">Peripheral membrane protein</topology>
    </subcellularLocation>
    <subcellularLocation>
        <location evidence="2">Microsome membrane</location>
        <topology evidence="2">Peripheral membrane protein</topology>
    </subcellularLocation>
</comment>
<dbReference type="PANTHER" id="PTHR24289">
    <property type="entry name" value="STEROID 17-ALPHA-HYDROXYLASE/17,20 LYASE"/>
    <property type="match status" value="1"/>
</dbReference>
<evidence type="ECO:0000256" key="16">
    <source>
        <dbReference type="SAM" id="Phobius"/>
    </source>
</evidence>
<gene>
    <name evidence="17" type="ORF">KP79_PYT12042</name>
</gene>
<dbReference type="FunFam" id="1.10.630.10:FF:000238">
    <property type="entry name" value="Cytochrome P450 2A6"/>
    <property type="match status" value="1"/>
</dbReference>
<keyword evidence="16" id="KW-0812">Transmembrane</keyword>
<keyword evidence="8" id="KW-0256">Endoplasmic reticulum</keyword>
<dbReference type="Pfam" id="PF00067">
    <property type="entry name" value="p450"/>
    <property type="match status" value="1"/>
</dbReference>
<dbReference type="EC" id="1.14.14.1" evidence="5"/>